<feature type="domain" description="N-acetyltransferase" evidence="4">
    <location>
        <begin position="17"/>
        <end position="162"/>
    </location>
</feature>
<evidence type="ECO:0000313" key="6">
    <source>
        <dbReference type="Proteomes" id="UP001441914"/>
    </source>
</evidence>
<evidence type="ECO:0000256" key="3">
    <source>
        <dbReference type="ARBA" id="ARBA00038502"/>
    </source>
</evidence>
<dbReference type="Gene3D" id="3.40.630.30">
    <property type="match status" value="1"/>
</dbReference>
<organism evidence="5 6">
    <name type="scientific">Vibrio cyclitrophicus ZF270</name>
    <dbReference type="NCBI Taxonomy" id="1136176"/>
    <lineage>
        <taxon>Bacteria</taxon>
        <taxon>Pseudomonadati</taxon>
        <taxon>Pseudomonadota</taxon>
        <taxon>Gammaproteobacteria</taxon>
        <taxon>Vibrionales</taxon>
        <taxon>Vibrionaceae</taxon>
        <taxon>Vibrio</taxon>
    </lineage>
</organism>
<dbReference type="SUPFAM" id="SSF55729">
    <property type="entry name" value="Acyl-CoA N-acyltransferases (Nat)"/>
    <property type="match status" value="1"/>
</dbReference>
<evidence type="ECO:0000256" key="1">
    <source>
        <dbReference type="ARBA" id="ARBA00022679"/>
    </source>
</evidence>
<dbReference type="InterPro" id="IPR016181">
    <property type="entry name" value="Acyl_CoA_acyltransferase"/>
</dbReference>
<dbReference type="InterPro" id="IPR051531">
    <property type="entry name" value="N-acetyltransferase"/>
</dbReference>
<name>A0AAN0LXI6_9VIBR</name>
<evidence type="ECO:0000259" key="4">
    <source>
        <dbReference type="PROSITE" id="PS51186"/>
    </source>
</evidence>
<dbReference type="InterPro" id="IPR000182">
    <property type="entry name" value="GNAT_dom"/>
</dbReference>
<dbReference type="RefSeq" id="WP_016768139.1">
    <property type="nucleotide sequence ID" value="NZ_AIDR02000030.1"/>
</dbReference>
<dbReference type="PROSITE" id="PS51186">
    <property type="entry name" value="GNAT"/>
    <property type="match status" value="1"/>
</dbReference>
<dbReference type="GO" id="GO:0005737">
    <property type="term" value="C:cytoplasm"/>
    <property type="evidence" value="ECO:0007669"/>
    <property type="project" value="TreeGrafter"/>
</dbReference>
<dbReference type="GO" id="GO:0008999">
    <property type="term" value="F:protein-N-terminal-alanine acetyltransferase activity"/>
    <property type="evidence" value="ECO:0007669"/>
    <property type="project" value="TreeGrafter"/>
</dbReference>
<proteinExistence type="inferred from homology"/>
<dbReference type="GeneID" id="50232605"/>
<keyword evidence="1" id="KW-0808">Transferase</keyword>
<reference evidence="5 6" key="1">
    <citation type="journal article" date="2024" name="Elife">
        <title>Polysaccharide breakdown products drive degradation-dispersal cycles of foraging bacteria through changes in metabolism and motility.</title>
        <authorList>
            <person name="Stubbusch A.K."/>
            <person name="Keegstra J.M."/>
            <person name="Schwartzman J."/>
            <person name="Pontrelli S."/>
            <person name="Clerc E.E."/>
            <person name="Stocker R."/>
            <person name="Magnabosco C."/>
            <person name="Schubert O.T."/>
            <person name="Ackermann M."/>
            <person name="D'Souza G.G."/>
        </authorList>
    </citation>
    <scope>NUCLEOTIDE SEQUENCE [LARGE SCALE GENOMIC DNA]</scope>
    <source>
        <strain evidence="5 6">ZF270</strain>
    </source>
</reference>
<protein>
    <submittedName>
        <fullName evidence="5">GNAT family N-acetyltransferase</fullName>
    </submittedName>
</protein>
<comment type="similarity">
    <text evidence="3">Belongs to the acetyltransferase family. RimJ subfamily.</text>
</comment>
<evidence type="ECO:0000313" key="5">
    <source>
        <dbReference type="EMBL" id="WZS87732.1"/>
    </source>
</evidence>
<keyword evidence="6" id="KW-1185">Reference proteome</keyword>
<keyword evidence="2" id="KW-0012">Acyltransferase</keyword>
<dbReference type="AlphaFoldDB" id="A0AAN0LXI6"/>
<dbReference type="PANTHER" id="PTHR43792">
    <property type="entry name" value="GNAT FAMILY, PUTATIVE (AFU_ORTHOLOGUE AFUA_3G00765)-RELATED-RELATED"/>
    <property type="match status" value="1"/>
</dbReference>
<sequence length="176" mass="19554">MDVFLHLLHPSDVSALLEFEVENREWFEQFVPAREDRFYSNAGAAEQVMSFLTEYDNGEMIPMLVKDANGTICGRINVRDIDQNAESGELGYRVGHAFGSKGIASNAVRKLLIYLAEQSSLKYVDAYALVGNVGSNKILSKAGFDLVAHVENYVVFKGQNQDANHYRKAISSSVNV</sequence>
<dbReference type="Proteomes" id="UP001441914">
    <property type="component" value="Chromosome 2"/>
</dbReference>
<accession>A0AAN0LXI6</accession>
<dbReference type="Pfam" id="PF13302">
    <property type="entry name" value="Acetyltransf_3"/>
    <property type="match status" value="1"/>
</dbReference>
<dbReference type="PANTHER" id="PTHR43792:SF8">
    <property type="entry name" value="[RIBOSOMAL PROTEIN US5]-ALANINE N-ACETYLTRANSFERASE"/>
    <property type="match status" value="1"/>
</dbReference>
<evidence type="ECO:0000256" key="2">
    <source>
        <dbReference type="ARBA" id="ARBA00023315"/>
    </source>
</evidence>
<dbReference type="EMBL" id="CP135177">
    <property type="protein sequence ID" value="WZS87732.1"/>
    <property type="molecule type" value="Genomic_DNA"/>
</dbReference>
<gene>
    <name evidence="5" type="ORF">QYQ95_21815</name>
</gene>